<protein>
    <submittedName>
        <fullName evidence="2">Uncharacterized protein</fullName>
    </submittedName>
</protein>
<dbReference type="AlphaFoldDB" id="A0AA36GR71"/>
<proteinExistence type="predicted"/>
<sequence>MFSVMEEKYWNMLYAEMAIAERILQLDIEHSKNLQEYTEILEELNKRCQEGILTSEQAAEVDALCTSSKLSHLFKANGTSLYGFDLIKKTEFMKNMCEQSFGSVGASAGNVHAAKMMSSPENMGAAPNFEASSQRDPH</sequence>
<dbReference type="EMBL" id="CATQJL010000223">
    <property type="protein sequence ID" value="CAJ0596815.1"/>
    <property type="molecule type" value="Genomic_DNA"/>
</dbReference>
<gene>
    <name evidence="2" type="ORF">CYNAS_LOCUS8798</name>
</gene>
<organism evidence="2 3">
    <name type="scientific">Cylicocyclus nassatus</name>
    <name type="common">Nematode worm</name>
    <dbReference type="NCBI Taxonomy" id="53992"/>
    <lineage>
        <taxon>Eukaryota</taxon>
        <taxon>Metazoa</taxon>
        <taxon>Ecdysozoa</taxon>
        <taxon>Nematoda</taxon>
        <taxon>Chromadorea</taxon>
        <taxon>Rhabditida</taxon>
        <taxon>Rhabditina</taxon>
        <taxon>Rhabditomorpha</taxon>
        <taxon>Strongyloidea</taxon>
        <taxon>Strongylidae</taxon>
        <taxon>Cylicocyclus</taxon>
    </lineage>
</organism>
<comment type="caution">
    <text evidence="2">The sequence shown here is derived from an EMBL/GenBank/DDBJ whole genome shotgun (WGS) entry which is preliminary data.</text>
</comment>
<evidence type="ECO:0000313" key="2">
    <source>
        <dbReference type="EMBL" id="CAJ0596815.1"/>
    </source>
</evidence>
<evidence type="ECO:0000256" key="1">
    <source>
        <dbReference type="SAM" id="MobiDB-lite"/>
    </source>
</evidence>
<name>A0AA36GR71_CYLNA</name>
<accession>A0AA36GR71</accession>
<keyword evidence="3" id="KW-1185">Reference proteome</keyword>
<dbReference type="Proteomes" id="UP001176961">
    <property type="component" value="Unassembled WGS sequence"/>
</dbReference>
<feature type="region of interest" description="Disordered" evidence="1">
    <location>
        <begin position="119"/>
        <end position="138"/>
    </location>
</feature>
<evidence type="ECO:0000313" key="3">
    <source>
        <dbReference type="Proteomes" id="UP001176961"/>
    </source>
</evidence>
<reference evidence="2" key="1">
    <citation type="submission" date="2023-07" db="EMBL/GenBank/DDBJ databases">
        <authorList>
            <consortium name="CYATHOMIX"/>
        </authorList>
    </citation>
    <scope>NUCLEOTIDE SEQUENCE</scope>
    <source>
        <strain evidence="2">N/A</strain>
    </source>
</reference>